<sequence length="38" mass="4676">MPLRWICREITIRYLSFLNEIEWITTTFQDMNSQILLS</sequence>
<reference evidence="1" key="1">
    <citation type="submission" date="2014-09" db="EMBL/GenBank/DDBJ databases">
        <authorList>
            <person name="Magalhaes I.L.F."/>
            <person name="Oliveira U."/>
            <person name="Santos F.R."/>
            <person name="Vidigal T.H.D.A."/>
            <person name="Brescovit A.D."/>
            <person name="Santos A.J."/>
        </authorList>
    </citation>
    <scope>NUCLEOTIDE SEQUENCE</scope>
    <source>
        <tissue evidence="1">Shoot tissue taken approximately 20 cm above the soil surface</tissue>
    </source>
</reference>
<proteinExistence type="predicted"/>
<organism evidence="1">
    <name type="scientific">Arundo donax</name>
    <name type="common">Giant reed</name>
    <name type="synonym">Donax arundinaceus</name>
    <dbReference type="NCBI Taxonomy" id="35708"/>
    <lineage>
        <taxon>Eukaryota</taxon>
        <taxon>Viridiplantae</taxon>
        <taxon>Streptophyta</taxon>
        <taxon>Embryophyta</taxon>
        <taxon>Tracheophyta</taxon>
        <taxon>Spermatophyta</taxon>
        <taxon>Magnoliopsida</taxon>
        <taxon>Liliopsida</taxon>
        <taxon>Poales</taxon>
        <taxon>Poaceae</taxon>
        <taxon>PACMAD clade</taxon>
        <taxon>Arundinoideae</taxon>
        <taxon>Arundineae</taxon>
        <taxon>Arundo</taxon>
    </lineage>
</organism>
<reference evidence="1" key="2">
    <citation type="journal article" date="2015" name="Data Brief">
        <title>Shoot transcriptome of the giant reed, Arundo donax.</title>
        <authorList>
            <person name="Barrero R.A."/>
            <person name="Guerrero F.D."/>
            <person name="Moolhuijzen P."/>
            <person name="Goolsby J.A."/>
            <person name="Tidwell J."/>
            <person name="Bellgard S.E."/>
            <person name="Bellgard M.I."/>
        </authorList>
    </citation>
    <scope>NUCLEOTIDE SEQUENCE</scope>
    <source>
        <tissue evidence="1">Shoot tissue taken approximately 20 cm above the soil surface</tissue>
    </source>
</reference>
<dbReference type="EMBL" id="GBRH01195402">
    <property type="protein sequence ID" value="JAE02494.1"/>
    <property type="molecule type" value="Transcribed_RNA"/>
</dbReference>
<protein>
    <submittedName>
        <fullName evidence="1">Uncharacterized protein</fullName>
    </submittedName>
</protein>
<name>A0A0A9EU14_ARUDO</name>
<evidence type="ECO:0000313" key="1">
    <source>
        <dbReference type="EMBL" id="JAE02494.1"/>
    </source>
</evidence>
<accession>A0A0A9EU14</accession>
<dbReference type="AlphaFoldDB" id="A0A0A9EU14"/>